<keyword evidence="2" id="KW-1185">Reference proteome</keyword>
<evidence type="ECO:0000313" key="1">
    <source>
        <dbReference type="EMBL" id="MDQ0468655.1"/>
    </source>
</evidence>
<protein>
    <submittedName>
        <fullName evidence="1">Uncharacterized protein</fullName>
    </submittedName>
</protein>
<name>A0ABU0J313_9HYPH</name>
<comment type="caution">
    <text evidence="1">The sequence shown here is derived from an EMBL/GenBank/DDBJ whole genome shotgun (WGS) entry which is preliminary data.</text>
</comment>
<evidence type="ECO:0000313" key="2">
    <source>
        <dbReference type="Proteomes" id="UP001242480"/>
    </source>
</evidence>
<sequence>MVHLVSILAALLCVGVTLLPLIVTAAQVVAP</sequence>
<proteinExistence type="predicted"/>
<reference evidence="1 2" key="1">
    <citation type="submission" date="2023-07" db="EMBL/GenBank/DDBJ databases">
        <title>Genomic Encyclopedia of Type Strains, Phase IV (KMG-IV): sequencing the most valuable type-strain genomes for metagenomic binning, comparative biology and taxonomic classification.</title>
        <authorList>
            <person name="Goeker M."/>
        </authorList>
    </citation>
    <scope>NUCLEOTIDE SEQUENCE [LARGE SCALE GENOMIC DNA]</scope>
    <source>
        <strain evidence="1 2">DSM 19619</strain>
    </source>
</reference>
<organism evidence="1 2">
    <name type="scientific">Labrys wisconsinensis</name>
    <dbReference type="NCBI Taxonomy" id="425677"/>
    <lineage>
        <taxon>Bacteria</taxon>
        <taxon>Pseudomonadati</taxon>
        <taxon>Pseudomonadota</taxon>
        <taxon>Alphaproteobacteria</taxon>
        <taxon>Hyphomicrobiales</taxon>
        <taxon>Xanthobacteraceae</taxon>
        <taxon>Labrys</taxon>
    </lineage>
</organism>
<dbReference type="Proteomes" id="UP001242480">
    <property type="component" value="Unassembled WGS sequence"/>
</dbReference>
<dbReference type="EMBL" id="JAUSVX010000002">
    <property type="protein sequence ID" value="MDQ0468655.1"/>
    <property type="molecule type" value="Genomic_DNA"/>
</dbReference>
<accession>A0ABU0J313</accession>
<gene>
    <name evidence="1" type="ORF">QO011_001655</name>
</gene>